<keyword evidence="6" id="KW-0333">Golgi apparatus</keyword>
<dbReference type="GO" id="GO:0005484">
    <property type="term" value="F:SNAP receptor activity"/>
    <property type="evidence" value="ECO:0007669"/>
    <property type="project" value="EnsemblFungi"/>
</dbReference>
<dbReference type="CDD" id="cd15853">
    <property type="entry name" value="SNARE_Bet1"/>
    <property type="match status" value="1"/>
</dbReference>
<dbReference type="Gene3D" id="1.20.5.110">
    <property type="match status" value="1"/>
</dbReference>
<dbReference type="HOGENOM" id="CLU_086133_1_1_1"/>
<evidence type="ECO:0000256" key="6">
    <source>
        <dbReference type="ARBA" id="ARBA00023034"/>
    </source>
</evidence>
<comment type="subcellular location">
    <subcellularLocation>
        <location evidence="8">Endomembrane system</location>
        <topology evidence="8">Single-pass type IV membrane protein</topology>
    </subcellularLocation>
    <subcellularLocation>
        <location evidence="1">Golgi apparatus membrane</location>
    </subcellularLocation>
</comment>
<evidence type="ECO:0000256" key="10">
    <source>
        <dbReference type="SAM" id="Phobius"/>
    </source>
</evidence>
<dbReference type="AlphaFoldDB" id="A5DYR7"/>
<dbReference type="GO" id="GO:0000139">
    <property type="term" value="C:Golgi membrane"/>
    <property type="evidence" value="ECO:0007669"/>
    <property type="project" value="UniProtKB-SubCell"/>
</dbReference>
<dbReference type="OMA" id="FFWVWIT"/>
<dbReference type="PANTHER" id="PTHR12791">
    <property type="entry name" value="GOLGI SNARE BET1-RELATED"/>
    <property type="match status" value="1"/>
</dbReference>
<dbReference type="InterPro" id="IPR000727">
    <property type="entry name" value="T_SNARE_dom"/>
</dbReference>
<keyword evidence="2" id="KW-0813">Transport</keyword>
<accession>A5DYR7</accession>
<organism evidence="12 13">
    <name type="scientific">Lodderomyces elongisporus (strain ATCC 11503 / CBS 2605 / JCM 1781 / NBRC 1676 / NRRL YB-4239)</name>
    <name type="common">Yeast</name>
    <name type="synonym">Saccharomyces elongisporus</name>
    <dbReference type="NCBI Taxonomy" id="379508"/>
    <lineage>
        <taxon>Eukaryota</taxon>
        <taxon>Fungi</taxon>
        <taxon>Dikarya</taxon>
        <taxon>Ascomycota</taxon>
        <taxon>Saccharomycotina</taxon>
        <taxon>Pichiomycetes</taxon>
        <taxon>Debaryomycetaceae</taxon>
        <taxon>Candida/Lodderomyces clade</taxon>
        <taxon>Lodderomyces</taxon>
    </lineage>
</organism>
<feature type="domain" description="T-SNARE coiled-coil homology" evidence="11">
    <location>
        <begin position="80"/>
        <end position="142"/>
    </location>
</feature>
<feature type="transmembrane region" description="Helical" evidence="10">
    <location>
        <begin position="148"/>
        <end position="169"/>
    </location>
</feature>
<keyword evidence="5 10" id="KW-1133">Transmembrane helix</keyword>
<dbReference type="KEGG" id="lel:PVL30_003342"/>
<feature type="region of interest" description="Disordered" evidence="9">
    <location>
        <begin position="22"/>
        <end position="68"/>
    </location>
</feature>
<evidence type="ECO:0000256" key="2">
    <source>
        <dbReference type="ARBA" id="ARBA00022448"/>
    </source>
</evidence>
<feature type="compositionally biased region" description="Polar residues" evidence="9">
    <location>
        <begin position="33"/>
        <end position="65"/>
    </location>
</feature>
<dbReference type="OrthoDB" id="261831at2759"/>
<evidence type="ECO:0000259" key="11">
    <source>
        <dbReference type="PROSITE" id="PS50192"/>
    </source>
</evidence>
<dbReference type="STRING" id="379508.A5DYR7"/>
<dbReference type="SUPFAM" id="SSF58038">
    <property type="entry name" value="SNARE fusion complex"/>
    <property type="match status" value="1"/>
</dbReference>
<proteinExistence type="predicted"/>
<evidence type="ECO:0000256" key="1">
    <source>
        <dbReference type="ARBA" id="ARBA00004394"/>
    </source>
</evidence>
<dbReference type="GO" id="GO:0005789">
    <property type="term" value="C:endoplasmic reticulum membrane"/>
    <property type="evidence" value="ECO:0007669"/>
    <property type="project" value="EnsemblFungi"/>
</dbReference>
<evidence type="ECO:0000256" key="5">
    <source>
        <dbReference type="ARBA" id="ARBA00022989"/>
    </source>
</evidence>
<evidence type="ECO:0000256" key="7">
    <source>
        <dbReference type="ARBA" id="ARBA00023136"/>
    </source>
</evidence>
<dbReference type="Proteomes" id="UP000001996">
    <property type="component" value="Unassembled WGS sequence"/>
</dbReference>
<dbReference type="eggNOG" id="KOG3385">
    <property type="taxonomic scope" value="Eukaryota"/>
</dbReference>
<evidence type="ECO:0000256" key="4">
    <source>
        <dbReference type="ARBA" id="ARBA00022927"/>
    </source>
</evidence>
<dbReference type="GO" id="GO:0031201">
    <property type="term" value="C:SNARE complex"/>
    <property type="evidence" value="ECO:0007669"/>
    <property type="project" value="EnsemblFungi"/>
</dbReference>
<sequence length="170" mass="19280">MSSRYSTMGNGAHQRDLRTQLFSTPSPHHFNGLRQQNSRTPPSRTPLRNTHSASPYDNTTTQTRAGASAAVAAQNESFLNSLESQNDEEMDSMGQKIHMLKNLGERMGIEINKSIKLNDDITDGFERGKVSLKNTFNKMIVMSQRAGITWKMWLVVFALVGLFFFYVWLF</sequence>
<dbReference type="GO" id="GO:0048280">
    <property type="term" value="P:vesicle fusion with Golgi apparatus"/>
    <property type="evidence" value="ECO:0007669"/>
    <property type="project" value="EnsemblFungi"/>
</dbReference>
<dbReference type="GO" id="GO:0006890">
    <property type="term" value="P:retrograde vesicle-mediated transport, Golgi to endoplasmic reticulum"/>
    <property type="evidence" value="ECO:0007669"/>
    <property type="project" value="EnsemblFungi"/>
</dbReference>
<dbReference type="GO" id="GO:0006888">
    <property type="term" value="P:endoplasmic reticulum to Golgi vesicle-mediated transport"/>
    <property type="evidence" value="ECO:0007669"/>
    <property type="project" value="EnsemblFungi"/>
</dbReference>
<reference evidence="12 13" key="1">
    <citation type="journal article" date="2009" name="Nature">
        <title>Evolution of pathogenicity and sexual reproduction in eight Candida genomes.</title>
        <authorList>
            <person name="Butler G."/>
            <person name="Rasmussen M.D."/>
            <person name="Lin M.F."/>
            <person name="Santos M.A."/>
            <person name="Sakthikumar S."/>
            <person name="Munro C.A."/>
            <person name="Rheinbay E."/>
            <person name="Grabherr M."/>
            <person name="Forche A."/>
            <person name="Reedy J.L."/>
            <person name="Agrafioti I."/>
            <person name="Arnaud M.B."/>
            <person name="Bates S."/>
            <person name="Brown A.J."/>
            <person name="Brunke S."/>
            <person name="Costanzo M.C."/>
            <person name="Fitzpatrick D.A."/>
            <person name="de Groot P.W."/>
            <person name="Harris D."/>
            <person name="Hoyer L.L."/>
            <person name="Hube B."/>
            <person name="Klis F.M."/>
            <person name="Kodira C."/>
            <person name="Lennard N."/>
            <person name="Logue M.E."/>
            <person name="Martin R."/>
            <person name="Neiman A.M."/>
            <person name="Nikolaou E."/>
            <person name="Quail M.A."/>
            <person name="Quinn J."/>
            <person name="Santos M.C."/>
            <person name="Schmitzberger F.F."/>
            <person name="Sherlock G."/>
            <person name="Shah P."/>
            <person name="Silverstein K.A."/>
            <person name="Skrzypek M.S."/>
            <person name="Soll D."/>
            <person name="Staggs R."/>
            <person name="Stansfield I."/>
            <person name="Stumpf M.P."/>
            <person name="Sudbery P.E."/>
            <person name="Srikantha T."/>
            <person name="Zeng Q."/>
            <person name="Berman J."/>
            <person name="Berriman M."/>
            <person name="Heitman J."/>
            <person name="Gow N.A."/>
            <person name="Lorenz M.C."/>
            <person name="Birren B.W."/>
            <person name="Kellis M."/>
            <person name="Cuomo C.A."/>
        </authorList>
    </citation>
    <scope>NUCLEOTIDE SEQUENCE [LARGE SCALE GENOMIC DNA]</scope>
    <source>
        <strain evidence="13">ATCC 11503 / BCRC 21390 / CBS 2605 / JCM 1781 / NBRC 1676 / NRRL YB-4239</strain>
    </source>
</reference>
<keyword evidence="7 10" id="KW-0472">Membrane</keyword>
<dbReference type="EMBL" id="CH981526">
    <property type="protein sequence ID" value="EDK44325.1"/>
    <property type="molecule type" value="Genomic_DNA"/>
</dbReference>
<gene>
    <name evidence="12" type="ORF">LELG_02504</name>
</gene>
<protein>
    <recommendedName>
        <fullName evidence="11">t-SNARE coiled-coil homology domain-containing protein</fullName>
    </recommendedName>
</protein>
<keyword evidence="13" id="KW-1185">Reference proteome</keyword>
<dbReference type="GO" id="GO:0006886">
    <property type="term" value="P:intracellular protein transport"/>
    <property type="evidence" value="ECO:0007669"/>
    <property type="project" value="EnsemblFungi"/>
</dbReference>
<evidence type="ECO:0000256" key="8">
    <source>
        <dbReference type="ARBA" id="ARBA00046280"/>
    </source>
</evidence>
<dbReference type="InterPro" id="IPR039899">
    <property type="entry name" value="BET1_SNARE"/>
</dbReference>
<dbReference type="FunCoup" id="A5DYR7">
    <property type="interactions" value="244"/>
</dbReference>
<name>A5DYR7_LODEL</name>
<dbReference type="InParanoid" id="A5DYR7"/>
<keyword evidence="3 10" id="KW-0812">Transmembrane</keyword>
<evidence type="ECO:0000256" key="3">
    <source>
        <dbReference type="ARBA" id="ARBA00022692"/>
    </source>
</evidence>
<dbReference type="VEuPathDB" id="FungiDB:LELG_02504"/>
<evidence type="ECO:0000313" key="13">
    <source>
        <dbReference type="Proteomes" id="UP000001996"/>
    </source>
</evidence>
<dbReference type="PROSITE" id="PS50192">
    <property type="entry name" value="T_SNARE"/>
    <property type="match status" value="1"/>
</dbReference>
<evidence type="ECO:0000256" key="9">
    <source>
        <dbReference type="SAM" id="MobiDB-lite"/>
    </source>
</evidence>
<evidence type="ECO:0000313" key="12">
    <source>
        <dbReference type="EMBL" id="EDK44325.1"/>
    </source>
</evidence>
<dbReference type="GeneID" id="5233253"/>
<keyword evidence="4" id="KW-0653">Protein transport</keyword>
<dbReference type="GO" id="GO:0030134">
    <property type="term" value="C:COPII-coated ER to Golgi transport vesicle"/>
    <property type="evidence" value="ECO:0007669"/>
    <property type="project" value="EnsemblFungi"/>
</dbReference>